<dbReference type="AlphaFoldDB" id="A0AAD1XVY7"/>
<dbReference type="Proteomes" id="UP001295684">
    <property type="component" value="Unassembled WGS sequence"/>
</dbReference>
<accession>A0AAD1XVY7</accession>
<protein>
    <submittedName>
        <fullName evidence="1">Uncharacterized protein</fullName>
    </submittedName>
</protein>
<gene>
    <name evidence="1" type="ORF">ECRASSUSDP1_LOCUS21708</name>
</gene>
<comment type="caution">
    <text evidence="1">The sequence shown here is derived from an EMBL/GenBank/DDBJ whole genome shotgun (WGS) entry which is preliminary data.</text>
</comment>
<organism evidence="1 2">
    <name type="scientific">Euplotes crassus</name>
    <dbReference type="NCBI Taxonomy" id="5936"/>
    <lineage>
        <taxon>Eukaryota</taxon>
        <taxon>Sar</taxon>
        <taxon>Alveolata</taxon>
        <taxon>Ciliophora</taxon>
        <taxon>Intramacronucleata</taxon>
        <taxon>Spirotrichea</taxon>
        <taxon>Hypotrichia</taxon>
        <taxon>Euplotida</taxon>
        <taxon>Euplotidae</taxon>
        <taxon>Moneuplotes</taxon>
    </lineage>
</organism>
<sequence length="193" mass="22976">MLNRKYFRLLSDKKIVKHKSCRSLSSTPTNRNFSNNNKNSEFEMDAAEAYPKKLKYQRVIQMTLHRLQNYYKAEKPFKTRQDILRSATKEVTCLQDLSIIPRIVEDDYILEAAEKIDEREKLKISEPSSSSEVDEMITHVDRYQVDSLEEKLGSSVGYKLISTYDRRRLMTKKNRRQRRKKLMRAYLEKIAKE</sequence>
<name>A0AAD1XVY7_EUPCR</name>
<evidence type="ECO:0000313" key="1">
    <source>
        <dbReference type="EMBL" id="CAI2380276.1"/>
    </source>
</evidence>
<proteinExistence type="predicted"/>
<dbReference type="EMBL" id="CAMPGE010022221">
    <property type="protein sequence ID" value="CAI2380276.1"/>
    <property type="molecule type" value="Genomic_DNA"/>
</dbReference>
<keyword evidence="2" id="KW-1185">Reference proteome</keyword>
<reference evidence="1" key="1">
    <citation type="submission" date="2023-07" db="EMBL/GenBank/DDBJ databases">
        <authorList>
            <consortium name="AG Swart"/>
            <person name="Singh M."/>
            <person name="Singh A."/>
            <person name="Seah K."/>
            <person name="Emmerich C."/>
        </authorList>
    </citation>
    <scope>NUCLEOTIDE SEQUENCE</scope>
    <source>
        <strain evidence="1">DP1</strain>
    </source>
</reference>
<evidence type="ECO:0000313" key="2">
    <source>
        <dbReference type="Proteomes" id="UP001295684"/>
    </source>
</evidence>